<reference evidence="13 14" key="1">
    <citation type="submission" date="2018-06" db="EMBL/GenBank/DDBJ databases">
        <title>Extensive metabolic versatility and redundancy in microbially diverse, dynamic hydrothermal sediments.</title>
        <authorList>
            <person name="Dombrowski N."/>
            <person name="Teske A."/>
            <person name="Baker B.J."/>
        </authorList>
    </citation>
    <scope>NUCLEOTIDE SEQUENCE [LARGE SCALE GENOMIC DNA]</scope>
    <source>
        <strain evidence="13">B34_G17</strain>
    </source>
</reference>
<dbReference type="EMBL" id="QMQX01000197">
    <property type="protein sequence ID" value="RLE49725.1"/>
    <property type="molecule type" value="Genomic_DNA"/>
</dbReference>
<evidence type="ECO:0000313" key="13">
    <source>
        <dbReference type="EMBL" id="RLE49725.1"/>
    </source>
</evidence>
<dbReference type="InterPro" id="IPR002904">
    <property type="entry name" value="Lys-tRNA-ligase"/>
</dbReference>
<dbReference type="EC" id="6.1.1.6" evidence="3"/>
<sequence length="531" mass="61329">MKWLLDIADQILARKEEKVVLSTGKTPSGPIHIGSQRELFICDSLKRILTRKGVETQLIFIVDSFDPLKSIPAGLEVSADFSDNIGRPMCDVPDPYGCHRSYAEHFAQEFIEKQVKFGVEMDVIYSHELYSREEMKEAIRTALRKLDILKEIRRKFIAPTLDKEHLAKFEQEEIFWTPAMVVCPKCGMLAPKVKGEVKPNRVLSYEDSRDLVRYKCNYCGYEGEETVEKGRIKLSWRVDWAAKWSIFKVTCEPAGKDHCVKGGAYDMALEVSEKIFGYKGPIKVAYEWLTLGEHAMKTHKGIVFTPAEWLSVAPPEALRMFMLSFDPMRHISFVPSRIPEIVDEFDHLERFYYGLERREDFSESEEEVKMLYEMSLSTSYVRDKPLVRLPYKFAIYLIQLEDMLGMDKILEKSIKAATKLYPGVRVDKADIEDMKSRLIQAKNWVLKYAPSEFKFNISAKLSEDIKSRLSEKQRIFLLRLLEILAKEEEIDERGLQNKVFELARELSLNPPDAFKATYLVILGAEKGPRLA</sequence>
<evidence type="ECO:0000256" key="8">
    <source>
        <dbReference type="ARBA" id="ARBA00022840"/>
    </source>
</evidence>
<organism evidence="13 14">
    <name type="scientific">Thermoproteota archaeon</name>
    <dbReference type="NCBI Taxonomy" id="2056631"/>
    <lineage>
        <taxon>Archaea</taxon>
        <taxon>Thermoproteota</taxon>
    </lineage>
</organism>
<evidence type="ECO:0000256" key="11">
    <source>
        <dbReference type="ARBA" id="ARBA00030563"/>
    </source>
</evidence>
<dbReference type="AlphaFoldDB" id="A0A497EQS3"/>
<dbReference type="InterPro" id="IPR014729">
    <property type="entry name" value="Rossmann-like_a/b/a_fold"/>
</dbReference>
<comment type="similarity">
    <text evidence="2">Belongs to the class-I aminoacyl-tRNA synthetase family.</text>
</comment>
<keyword evidence="10" id="KW-0030">Aminoacyl-tRNA synthetase</keyword>
<evidence type="ECO:0000256" key="2">
    <source>
        <dbReference type="ARBA" id="ARBA00005594"/>
    </source>
</evidence>
<keyword evidence="5" id="KW-0963">Cytoplasm</keyword>
<gene>
    <name evidence="13" type="primary">lysS</name>
    <name evidence="13" type="ORF">DRJ33_08000</name>
</gene>
<evidence type="ECO:0000256" key="3">
    <source>
        <dbReference type="ARBA" id="ARBA00013166"/>
    </source>
</evidence>
<keyword evidence="8" id="KW-0067">ATP-binding</keyword>
<evidence type="ECO:0000256" key="1">
    <source>
        <dbReference type="ARBA" id="ARBA00004496"/>
    </source>
</evidence>
<dbReference type="PANTHER" id="PTHR37940">
    <property type="entry name" value="LYSINE--TRNA LIGASE"/>
    <property type="match status" value="1"/>
</dbReference>
<keyword evidence="7" id="KW-0547">Nucleotide-binding</keyword>
<dbReference type="SUPFAM" id="SSF48163">
    <property type="entry name" value="An anticodon-binding domain of class I aminoacyl-tRNA synthetases"/>
    <property type="match status" value="1"/>
</dbReference>
<comment type="catalytic activity">
    <reaction evidence="12">
        <text>tRNA(Lys) + L-lysine + ATP = L-lysyl-tRNA(Lys) + AMP + diphosphate</text>
        <dbReference type="Rhea" id="RHEA:20792"/>
        <dbReference type="Rhea" id="RHEA-COMP:9696"/>
        <dbReference type="Rhea" id="RHEA-COMP:9697"/>
        <dbReference type="ChEBI" id="CHEBI:30616"/>
        <dbReference type="ChEBI" id="CHEBI:32551"/>
        <dbReference type="ChEBI" id="CHEBI:33019"/>
        <dbReference type="ChEBI" id="CHEBI:78442"/>
        <dbReference type="ChEBI" id="CHEBI:78529"/>
        <dbReference type="ChEBI" id="CHEBI:456215"/>
        <dbReference type="EC" id="6.1.1.6"/>
    </reaction>
</comment>
<dbReference type="Gene3D" id="3.40.50.620">
    <property type="entry name" value="HUPs"/>
    <property type="match status" value="1"/>
</dbReference>
<evidence type="ECO:0000256" key="12">
    <source>
        <dbReference type="ARBA" id="ARBA00048573"/>
    </source>
</evidence>
<evidence type="ECO:0000256" key="9">
    <source>
        <dbReference type="ARBA" id="ARBA00022917"/>
    </source>
</evidence>
<comment type="caution">
    <text evidence="13">The sequence shown here is derived from an EMBL/GenBank/DDBJ whole genome shotgun (WGS) entry which is preliminary data.</text>
</comment>
<evidence type="ECO:0000256" key="6">
    <source>
        <dbReference type="ARBA" id="ARBA00022598"/>
    </source>
</evidence>
<dbReference type="GO" id="GO:0006430">
    <property type="term" value="P:lysyl-tRNA aminoacylation"/>
    <property type="evidence" value="ECO:0007669"/>
    <property type="project" value="InterPro"/>
</dbReference>
<proteinExistence type="inferred from homology"/>
<evidence type="ECO:0000313" key="14">
    <source>
        <dbReference type="Proteomes" id="UP000272051"/>
    </source>
</evidence>
<dbReference type="SUPFAM" id="SSF52374">
    <property type="entry name" value="Nucleotidylyl transferase"/>
    <property type="match status" value="1"/>
</dbReference>
<dbReference type="GO" id="GO:0005737">
    <property type="term" value="C:cytoplasm"/>
    <property type="evidence" value="ECO:0007669"/>
    <property type="project" value="UniProtKB-SubCell"/>
</dbReference>
<accession>A0A497EQS3</accession>
<protein>
    <recommendedName>
        <fullName evidence="4">Lysine--tRNA ligase</fullName>
        <ecNumber evidence="3">6.1.1.6</ecNumber>
    </recommendedName>
    <alternativeName>
        <fullName evidence="11">Lysyl-tRNA synthetase</fullName>
    </alternativeName>
</protein>
<name>A0A497EQS3_9CREN</name>
<keyword evidence="6 13" id="KW-0436">Ligase</keyword>
<dbReference type="NCBIfam" id="TIGR00467">
    <property type="entry name" value="lysS_arch"/>
    <property type="match status" value="1"/>
</dbReference>
<comment type="subcellular location">
    <subcellularLocation>
        <location evidence="1">Cytoplasm</location>
    </subcellularLocation>
</comment>
<evidence type="ECO:0000256" key="4">
    <source>
        <dbReference type="ARBA" id="ARBA00015745"/>
    </source>
</evidence>
<evidence type="ECO:0000256" key="5">
    <source>
        <dbReference type="ARBA" id="ARBA00022490"/>
    </source>
</evidence>
<dbReference type="GO" id="GO:0005524">
    <property type="term" value="F:ATP binding"/>
    <property type="evidence" value="ECO:0007669"/>
    <property type="project" value="UniProtKB-KW"/>
</dbReference>
<feature type="non-terminal residue" evidence="13">
    <location>
        <position position="531"/>
    </location>
</feature>
<keyword evidence="9" id="KW-0648">Protein biosynthesis</keyword>
<evidence type="ECO:0000256" key="10">
    <source>
        <dbReference type="ARBA" id="ARBA00023146"/>
    </source>
</evidence>
<dbReference type="Pfam" id="PF01921">
    <property type="entry name" value="tRNA-synt_1f"/>
    <property type="match status" value="1"/>
</dbReference>
<dbReference type="Gene3D" id="1.10.10.770">
    <property type="match status" value="1"/>
</dbReference>
<dbReference type="InterPro" id="IPR008925">
    <property type="entry name" value="aa_tRNA-synth_I_cd-bd_sf"/>
</dbReference>
<dbReference type="GO" id="GO:0000049">
    <property type="term" value="F:tRNA binding"/>
    <property type="evidence" value="ECO:0007669"/>
    <property type="project" value="InterPro"/>
</dbReference>
<dbReference type="InterPro" id="IPR020751">
    <property type="entry name" value="aa-tRNA-synth_I_codon-bd_sub2"/>
</dbReference>
<dbReference type="HAMAP" id="MF_00177">
    <property type="entry name" value="Lys_tRNA_synth_class1"/>
    <property type="match status" value="1"/>
</dbReference>
<dbReference type="PANTHER" id="PTHR37940:SF1">
    <property type="entry name" value="LYSINE--TRNA LIGASE"/>
    <property type="match status" value="1"/>
</dbReference>
<dbReference type="Gene3D" id="1.10.10.350">
    <property type="match status" value="1"/>
</dbReference>
<evidence type="ECO:0000256" key="7">
    <source>
        <dbReference type="ARBA" id="ARBA00022741"/>
    </source>
</evidence>
<dbReference type="Proteomes" id="UP000272051">
    <property type="component" value="Unassembled WGS sequence"/>
</dbReference>
<dbReference type="GO" id="GO:0004824">
    <property type="term" value="F:lysine-tRNA ligase activity"/>
    <property type="evidence" value="ECO:0007669"/>
    <property type="project" value="UniProtKB-EC"/>
</dbReference>